<dbReference type="InterPro" id="IPR007522">
    <property type="entry name" value="CRISPR-assoc_prot_TM1795"/>
</dbReference>
<dbReference type="EMBL" id="OX458932">
    <property type="protein sequence ID" value="CAI9084835.1"/>
    <property type="molecule type" value="Genomic_DNA"/>
</dbReference>
<dbReference type="Pfam" id="PF03787">
    <property type="entry name" value="RAMPs"/>
    <property type="match status" value="1"/>
</dbReference>
<dbReference type="InterPro" id="IPR005537">
    <property type="entry name" value="RAMP_III_fam"/>
</dbReference>
<feature type="domain" description="CRISPR type III-associated protein" evidence="2">
    <location>
        <begin position="8"/>
        <end position="189"/>
    </location>
</feature>
<dbReference type="Proteomes" id="UP001161497">
    <property type="component" value="Chromosome"/>
</dbReference>
<dbReference type="RefSeq" id="WP_009060268.1">
    <property type="nucleotide sequence ID" value="NZ_JAHXRZ010000003.1"/>
</dbReference>
<evidence type="ECO:0000256" key="1">
    <source>
        <dbReference type="ARBA" id="ARBA00023118"/>
    </source>
</evidence>
<keyword evidence="1" id="KW-0051">Antiviral defense</keyword>
<proteinExistence type="predicted"/>
<evidence type="ECO:0000259" key="2">
    <source>
        <dbReference type="Pfam" id="PF03787"/>
    </source>
</evidence>
<accession>A0ABN8XGU9</accession>
<gene>
    <name evidence="3" type="ORF">MFUM_0443</name>
</gene>
<protein>
    <recommendedName>
        <fullName evidence="2">CRISPR type III-associated protein domain-containing protein</fullName>
    </recommendedName>
</protein>
<dbReference type="NCBIfam" id="TIGR01894">
    <property type="entry name" value="cas_TM1795_cmr1"/>
    <property type="match status" value="1"/>
</dbReference>
<evidence type="ECO:0000313" key="3">
    <source>
        <dbReference type="EMBL" id="CAI9084835.1"/>
    </source>
</evidence>
<keyword evidence="4" id="KW-1185">Reference proteome</keyword>
<reference evidence="3" key="1">
    <citation type="submission" date="2023-03" db="EMBL/GenBank/DDBJ databases">
        <authorList>
            <person name="Cremers G."/>
            <person name="Picone N."/>
        </authorList>
    </citation>
    <scope>NUCLEOTIDE SEQUENCE</scope>
    <source>
        <strain evidence="3">Sample_alias</strain>
    </source>
</reference>
<organism evidence="3 4">
    <name type="scientific">Candidatus Methylacidiphilum fumarolicum</name>
    <dbReference type="NCBI Taxonomy" id="591154"/>
    <lineage>
        <taxon>Bacteria</taxon>
        <taxon>Pseudomonadati</taxon>
        <taxon>Verrucomicrobiota</taxon>
        <taxon>Methylacidiphilae</taxon>
        <taxon>Methylacidiphilales</taxon>
        <taxon>Methylacidiphilaceae</taxon>
        <taxon>Methylacidiphilum (ex Ratnadevi et al. 2023)</taxon>
    </lineage>
</organism>
<name>A0ABN8XGU9_9BACT</name>
<evidence type="ECO:0000313" key="4">
    <source>
        <dbReference type="Proteomes" id="UP001161497"/>
    </source>
</evidence>
<sequence length="423" mass="48713">MKELTFSFRFLTPAFIGGANPQEDASGRKAPTQDLNVHAELRPPSLRGSLRFWFRLLKGFSCSHMDVRKQEEYIFGSASQNGAGASRFILRILPHEKSAVDMHGWTLNKPLQQEDLESLSNEYPYALFPLRNSSRAWFPPLETAWKAQVLIHEDTKIPQLVEGIEALFTVWGHFGSLGFRSRRGFGAVSLETHGGDCLLSLSKALDYFQRGKDFKNWIRVLSKDNHPKEYDNVSIAHHDLLEWLKSWRAHGQTCRYWDKKTNQWKKVPFEKIQKEMEKPGFPYARRDHDEGLKVLRKSPSSGSQTFPIEGSEGETFRPALGLPIIQNFTSFYPSEKVEWFPDRDHQHAQKGAGRFASPVLLRPYRVLPTDSKFYGVVIFLEPYKWDESQPVYLNGEERKVSLKLYEQMKSDGSRLAVFPWGSL</sequence>